<proteinExistence type="predicted"/>
<dbReference type="AlphaFoldDB" id="A0A177KLB9"/>
<reference evidence="2 3" key="1">
    <citation type="submission" date="2016-01" db="EMBL/GenBank/DDBJ databases">
        <title>Investigation of taxonomic status of Bacillus aminovorans.</title>
        <authorList>
            <person name="Verma A."/>
            <person name="Pal Y."/>
            <person name="Krishnamurthi S."/>
        </authorList>
    </citation>
    <scope>NUCLEOTIDE SEQUENCE [LARGE SCALE GENOMIC DNA]</scope>
    <source>
        <strain evidence="2 3">DSM 4337</strain>
    </source>
</reference>
<gene>
    <name evidence="2" type="ORF">AWH48_11605</name>
</gene>
<dbReference type="RefSeq" id="WP_063975407.1">
    <property type="nucleotide sequence ID" value="NZ_LQWZ01000035.1"/>
</dbReference>
<evidence type="ECO:0000313" key="2">
    <source>
        <dbReference type="EMBL" id="OAH53907.1"/>
    </source>
</evidence>
<name>A0A177KLB9_9BACI</name>
<dbReference type="EMBL" id="LQWZ01000035">
    <property type="protein sequence ID" value="OAH53907.1"/>
    <property type="molecule type" value="Genomic_DNA"/>
</dbReference>
<sequence length="388" mass="41073">MLDKNGFKRPTYLDLLEDTQNKARELFGENVNVSPRSPLGIILILFAFFLSKVYELMELVYNNSFPGTATGVSLQKLGKLKGMSLLTEDYASGQIQINGPPNAFVAPGLIVGTTDDIYFDTVEDVRLDGTGVGTADIYAQVAGLPGNVDAGAITVLLNPTADGLTVANAAPTTGGRNTETDAEFYQRFQETPSKSGSPSVESIQAKLAVTPGVRDAIVNHNPTRMERNGLPPNCIAPFVFGGDDDVVAKAIFAVAAGGIQIYGTTVKNVTDSKGTLHEVGFTRPDVIQVYVKVTLTKGASFPFDGVGKVHAIVLNYIGGTSADGTTYGGLGLDDNVIHARLIAAILNSQGVDDVNVELSVNNSTFAEENINILAHQVAKTTHDKVVIV</sequence>
<dbReference type="PANTHER" id="PTHR37829">
    <property type="entry name" value="PHAGE-LIKE ELEMENT PBSX PROTEIN XKDT"/>
    <property type="match status" value="1"/>
</dbReference>
<dbReference type="Pfam" id="PF04865">
    <property type="entry name" value="Baseplate_J"/>
    <property type="match status" value="1"/>
</dbReference>
<evidence type="ECO:0000313" key="3">
    <source>
        <dbReference type="Proteomes" id="UP000077271"/>
    </source>
</evidence>
<dbReference type="PANTHER" id="PTHR37829:SF3">
    <property type="entry name" value="PROTEIN JAYE-RELATED"/>
    <property type="match status" value="1"/>
</dbReference>
<organism evidence="2 3">
    <name type="scientific">Domibacillus aminovorans</name>
    <dbReference type="NCBI Taxonomy" id="29332"/>
    <lineage>
        <taxon>Bacteria</taxon>
        <taxon>Bacillati</taxon>
        <taxon>Bacillota</taxon>
        <taxon>Bacilli</taxon>
        <taxon>Bacillales</taxon>
        <taxon>Bacillaceae</taxon>
        <taxon>Domibacillus</taxon>
    </lineage>
</organism>
<dbReference type="InterPro" id="IPR006949">
    <property type="entry name" value="Barrel_Baseplate_J-like"/>
</dbReference>
<evidence type="ECO:0000259" key="1">
    <source>
        <dbReference type="Pfam" id="PF04865"/>
    </source>
</evidence>
<dbReference type="InterPro" id="IPR052399">
    <property type="entry name" value="Phage_Baseplate_Assmbl_Protein"/>
</dbReference>
<protein>
    <recommendedName>
        <fullName evidence="1">Baseplate protein J-like barrel domain-containing protein</fullName>
    </recommendedName>
</protein>
<dbReference type="OrthoDB" id="7904838at2"/>
<dbReference type="Proteomes" id="UP000077271">
    <property type="component" value="Unassembled WGS sequence"/>
</dbReference>
<accession>A0A177KLB9</accession>
<feature type="domain" description="Baseplate protein J-like barrel" evidence="1">
    <location>
        <begin position="95"/>
        <end position="175"/>
    </location>
</feature>
<comment type="caution">
    <text evidence="2">The sequence shown here is derived from an EMBL/GenBank/DDBJ whole genome shotgun (WGS) entry which is preliminary data.</text>
</comment>